<keyword evidence="4" id="KW-1185">Reference proteome</keyword>
<dbReference type="Pfam" id="PF00990">
    <property type="entry name" value="GGDEF"/>
    <property type="match status" value="1"/>
</dbReference>
<sequence length="773" mass="88534">MIRNKNIIITILMIAVLGIVLFCTSQKIYDLEKRACFETLEEHTEQLSREIGNDYLSDTKYLKYIAGILASYDRLDSREAVQILSSFSGQGMLSRMEILLPGDQLLTSDGRLVSVEGKLSFKEKAAQGQHMSERISDMLAPEQMILCNFVPVKRGTEVIAVLCGICDLDELPKVYSDSAFGENTQLYLVNGTTGNLLMDTWHKDLRHVSDFKKRRTKKGYSMDTMFSDMEKGKSGRVVFFSEKAHTYFYSHYEPVGVANWVVMLSVPEKVVFAKTDQIMKITYFLAIFLMIGITLYFIWLLRELKKEKCAKESQLTRVQYMFDVEKILFDAHMKPGQIEKALERFARALTAERVCLLTIQGHTILQNYFYDRQKGTDAKISPSRRIPEPFSGMFADLAQNKSILLYDMDELGQTYPESQKIVRRVGIRNLMMFPLIDHENGMTGILGACNMEHRWKDTSQMECVSLSFAMAIRNMQVYQGIREMGLMDSLTGLQNRNSYHAAVAEISKNKYQSVGCVYVDANGLHEINNHLGHEAGDQMLCFVARTLEDTFGADNAYRIGGDEFVVLCRNVGEADMQKGIDGISKAMSDHQYASSVGCFWQEQPIEIDTVIKAAEKNMQKAKKQYYQGEGRDRRSREMNVQLEQMITEKQDADVFLSIIAPEFKGVYFVNLSTDTVRHIFIPDYFEAMMKKSGGKFSEAIRLYARELVKPEFSSLFQPVCDYRELESQLYGRDVPGFVYQKKDGSWMKLRIFKFKKYAGQNKETLWVFENTSS</sequence>
<dbReference type="EMBL" id="JANFXK010000015">
    <property type="protein sequence ID" value="MCQ4637620.1"/>
    <property type="molecule type" value="Genomic_DNA"/>
</dbReference>
<protein>
    <submittedName>
        <fullName evidence="3">Sensor domain-containing diguanylate cyclase</fullName>
    </submittedName>
</protein>
<dbReference type="NCBIfam" id="TIGR00254">
    <property type="entry name" value="GGDEF"/>
    <property type="match status" value="1"/>
</dbReference>
<dbReference type="PROSITE" id="PS50887">
    <property type="entry name" value="GGDEF"/>
    <property type="match status" value="1"/>
</dbReference>
<evidence type="ECO:0000313" key="3">
    <source>
        <dbReference type="EMBL" id="MCQ4637620.1"/>
    </source>
</evidence>
<reference evidence="3 4" key="1">
    <citation type="submission" date="2022-06" db="EMBL/GenBank/DDBJ databases">
        <title>Isolation of gut microbiota from human fecal samples.</title>
        <authorList>
            <person name="Pamer E.G."/>
            <person name="Barat B."/>
            <person name="Waligurski E."/>
            <person name="Medina S."/>
            <person name="Paddock L."/>
            <person name="Mostad J."/>
        </authorList>
    </citation>
    <scope>NUCLEOTIDE SEQUENCE [LARGE SCALE GENOMIC DNA]</scope>
    <source>
        <strain evidence="3 4">SL.3.17</strain>
    </source>
</reference>
<keyword evidence="1" id="KW-0812">Transmembrane</keyword>
<dbReference type="InterPro" id="IPR000160">
    <property type="entry name" value="GGDEF_dom"/>
</dbReference>
<dbReference type="CDD" id="cd01949">
    <property type="entry name" value="GGDEF"/>
    <property type="match status" value="1"/>
</dbReference>
<feature type="transmembrane region" description="Helical" evidence="1">
    <location>
        <begin position="6"/>
        <end position="24"/>
    </location>
</feature>
<feature type="transmembrane region" description="Helical" evidence="1">
    <location>
        <begin position="281"/>
        <end position="301"/>
    </location>
</feature>
<gene>
    <name evidence="3" type="ORF">NE619_12875</name>
</gene>
<dbReference type="RefSeq" id="WP_256132807.1">
    <property type="nucleotide sequence ID" value="NZ_JANFXK010000015.1"/>
</dbReference>
<evidence type="ECO:0000313" key="4">
    <source>
        <dbReference type="Proteomes" id="UP001524502"/>
    </source>
</evidence>
<dbReference type="PANTHER" id="PTHR45138:SF9">
    <property type="entry name" value="DIGUANYLATE CYCLASE DGCM-RELATED"/>
    <property type="match status" value="1"/>
</dbReference>
<dbReference type="Gene3D" id="3.30.450.20">
    <property type="entry name" value="PAS domain"/>
    <property type="match status" value="1"/>
</dbReference>
<organism evidence="3 4">
    <name type="scientific">Anaerovorax odorimutans</name>
    <dbReference type="NCBI Taxonomy" id="109327"/>
    <lineage>
        <taxon>Bacteria</taxon>
        <taxon>Bacillati</taxon>
        <taxon>Bacillota</taxon>
        <taxon>Clostridia</taxon>
        <taxon>Peptostreptococcales</taxon>
        <taxon>Anaerovoracaceae</taxon>
        <taxon>Anaerovorax</taxon>
    </lineage>
</organism>
<evidence type="ECO:0000256" key="1">
    <source>
        <dbReference type="SAM" id="Phobius"/>
    </source>
</evidence>
<evidence type="ECO:0000259" key="2">
    <source>
        <dbReference type="PROSITE" id="PS50887"/>
    </source>
</evidence>
<dbReference type="InterPro" id="IPR043128">
    <property type="entry name" value="Rev_trsase/Diguanyl_cyclase"/>
</dbReference>
<dbReference type="Proteomes" id="UP001524502">
    <property type="component" value="Unassembled WGS sequence"/>
</dbReference>
<proteinExistence type="predicted"/>
<comment type="caution">
    <text evidence="3">The sequence shown here is derived from an EMBL/GenBank/DDBJ whole genome shotgun (WGS) entry which is preliminary data.</text>
</comment>
<dbReference type="InterPro" id="IPR050469">
    <property type="entry name" value="Diguanylate_Cyclase"/>
</dbReference>
<name>A0ABT1RQZ2_9FIRM</name>
<feature type="domain" description="GGDEF" evidence="2">
    <location>
        <begin position="512"/>
        <end position="639"/>
    </location>
</feature>
<dbReference type="InterPro" id="IPR029016">
    <property type="entry name" value="GAF-like_dom_sf"/>
</dbReference>
<dbReference type="InterPro" id="IPR029787">
    <property type="entry name" value="Nucleotide_cyclase"/>
</dbReference>
<dbReference type="SUPFAM" id="SSF55781">
    <property type="entry name" value="GAF domain-like"/>
    <property type="match status" value="1"/>
</dbReference>
<keyword evidence="1" id="KW-0472">Membrane</keyword>
<dbReference type="SUPFAM" id="SSF55073">
    <property type="entry name" value="Nucleotide cyclase"/>
    <property type="match status" value="1"/>
</dbReference>
<dbReference type="Gene3D" id="3.30.70.270">
    <property type="match status" value="1"/>
</dbReference>
<accession>A0ABT1RQZ2</accession>
<keyword evidence="1" id="KW-1133">Transmembrane helix</keyword>
<dbReference type="Gene3D" id="3.30.450.40">
    <property type="match status" value="1"/>
</dbReference>
<dbReference type="PANTHER" id="PTHR45138">
    <property type="entry name" value="REGULATORY COMPONENTS OF SENSORY TRANSDUCTION SYSTEM"/>
    <property type="match status" value="1"/>
</dbReference>
<dbReference type="SMART" id="SM00267">
    <property type="entry name" value="GGDEF"/>
    <property type="match status" value="1"/>
</dbReference>